<name>A0A1N6F8W4_9PROT</name>
<evidence type="ECO:0000313" key="1">
    <source>
        <dbReference type="EMBL" id="SIN91656.1"/>
    </source>
</evidence>
<dbReference type="RefSeq" id="WP_178377637.1">
    <property type="nucleotide sequence ID" value="NZ_FSRO01000001.1"/>
</dbReference>
<dbReference type="EMBL" id="FSRO01000001">
    <property type="protein sequence ID" value="SIN91656.1"/>
    <property type="molecule type" value="Genomic_DNA"/>
</dbReference>
<evidence type="ECO:0000313" key="2">
    <source>
        <dbReference type="Proteomes" id="UP000185062"/>
    </source>
</evidence>
<reference evidence="1 2" key="1">
    <citation type="submission" date="2016-12" db="EMBL/GenBank/DDBJ databases">
        <authorList>
            <person name="Song W.-J."/>
            <person name="Kurnit D.M."/>
        </authorList>
    </citation>
    <scope>NUCLEOTIDE SEQUENCE [LARGE SCALE GENOMIC DNA]</scope>
    <source>
        <strain evidence="1 2">ATCC 49181</strain>
    </source>
</reference>
<protein>
    <submittedName>
        <fullName evidence="1">Uncharacterized protein</fullName>
    </submittedName>
</protein>
<sequence length="57" mass="6644">MVQHDYMLHSELPINDRSQVMSLSGQDNPELYPMALQIREQLHTGFQINADSMRNDQ</sequence>
<keyword evidence="2" id="KW-1185">Reference proteome</keyword>
<gene>
    <name evidence="1" type="ORF">SAMN02743940_0147</name>
</gene>
<organism evidence="1 2">
    <name type="scientific">Nitrosomonas cryotolerans ATCC 49181</name>
    <dbReference type="NCBI Taxonomy" id="1131553"/>
    <lineage>
        <taxon>Bacteria</taxon>
        <taxon>Pseudomonadati</taxon>
        <taxon>Pseudomonadota</taxon>
        <taxon>Betaproteobacteria</taxon>
        <taxon>Nitrosomonadales</taxon>
        <taxon>Nitrosomonadaceae</taxon>
        <taxon>Nitrosomonas</taxon>
    </lineage>
</organism>
<dbReference type="AlphaFoldDB" id="A0A1N6F8W4"/>
<accession>A0A1N6F8W4</accession>
<dbReference type="Proteomes" id="UP000185062">
    <property type="component" value="Unassembled WGS sequence"/>
</dbReference>
<proteinExistence type="predicted"/>